<accession>A0ABS7GS51</accession>
<gene>
    <name evidence="2" type="ORF">JNB85_08515</name>
</gene>
<dbReference type="PANTHER" id="PTHR35525:SF3">
    <property type="entry name" value="BLL6575 PROTEIN"/>
    <property type="match status" value="1"/>
</dbReference>
<keyword evidence="3" id="KW-1185">Reference proteome</keyword>
<dbReference type="InterPro" id="IPR023286">
    <property type="entry name" value="ABATE_dom_sf"/>
</dbReference>
<proteinExistence type="predicted"/>
<dbReference type="PANTHER" id="PTHR35525">
    <property type="entry name" value="BLL6575 PROTEIN"/>
    <property type="match status" value="1"/>
</dbReference>
<dbReference type="InterPro" id="IPR010852">
    <property type="entry name" value="ABATE"/>
</dbReference>
<organism evidence="2 3">
    <name type="scientific">Rhizobium mesosinicum</name>
    <dbReference type="NCBI Taxonomy" id="335017"/>
    <lineage>
        <taxon>Bacteria</taxon>
        <taxon>Pseudomonadati</taxon>
        <taxon>Pseudomonadota</taxon>
        <taxon>Alphaproteobacteria</taxon>
        <taxon>Hyphomicrobiales</taxon>
        <taxon>Rhizobiaceae</taxon>
        <taxon>Rhizobium/Agrobacterium group</taxon>
        <taxon>Rhizobium</taxon>
    </lineage>
</organism>
<feature type="domain" description="Zinc finger CGNR" evidence="1">
    <location>
        <begin position="160"/>
        <end position="203"/>
    </location>
</feature>
<protein>
    <submittedName>
        <fullName evidence="2">CGNR zinc finger domain-containing protein</fullName>
    </submittedName>
</protein>
<dbReference type="Pfam" id="PF07336">
    <property type="entry name" value="ABATE"/>
    <property type="match status" value="1"/>
</dbReference>
<reference evidence="2 3" key="1">
    <citation type="journal article" date="2021" name="MBio">
        <title>Poor Competitiveness of Bradyrhizobium in Pigeon Pea Root Colonization in Indian Soils.</title>
        <authorList>
            <person name="Chalasani D."/>
            <person name="Basu A."/>
            <person name="Pullabhotla S.V.S.R.N."/>
            <person name="Jorrin B."/>
            <person name="Neal A.L."/>
            <person name="Poole P.S."/>
            <person name="Podile A.R."/>
            <person name="Tkacz A."/>
        </authorList>
    </citation>
    <scope>NUCLEOTIDE SEQUENCE [LARGE SCALE GENOMIC DNA]</scope>
    <source>
        <strain evidence="2 3">HU56</strain>
    </source>
</reference>
<dbReference type="Pfam" id="PF11706">
    <property type="entry name" value="zf-CGNR"/>
    <property type="match status" value="1"/>
</dbReference>
<dbReference type="InterPro" id="IPR021005">
    <property type="entry name" value="Znf_CGNR"/>
</dbReference>
<comment type="caution">
    <text evidence="2">The sequence shown here is derived from an EMBL/GenBank/DDBJ whole genome shotgun (WGS) entry which is preliminary data.</text>
</comment>
<dbReference type="Proteomes" id="UP000717752">
    <property type="component" value="Unassembled WGS sequence"/>
</dbReference>
<evidence type="ECO:0000313" key="2">
    <source>
        <dbReference type="EMBL" id="MBW9052451.1"/>
    </source>
</evidence>
<evidence type="ECO:0000259" key="1">
    <source>
        <dbReference type="Pfam" id="PF11706"/>
    </source>
</evidence>
<dbReference type="SUPFAM" id="SSF160904">
    <property type="entry name" value="Jann2411-like"/>
    <property type="match status" value="1"/>
</dbReference>
<name>A0ABS7GS51_9HYPH</name>
<dbReference type="EMBL" id="JAEUAK010000003">
    <property type="protein sequence ID" value="MBW9052451.1"/>
    <property type="molecule type" value="Genomic_DNA"/>
</dbReference>
<dbReference type="Gene3D" id="1.10.3300.10">
    <property type="entry name" value="Jann2411-like domain"/>
    <property type="match status" value="1"/>
</dbReference>
<sequence length="213" mass="23723">MSSKEYRHSSAVGDPKEELAIRFVNTAAWRLRSAREERLPDAPAFLHWLTANLPGSEQQLAPINVRWRAHQLDGAKLYEAAIALREAIYELLVARIADAAPPIAALEHFNAHLVRPRSGIRLGAMASELVWDLGEASDLDLLKPIVMSAASLVTGPKAHRIRQCQDDRGCGWLFVDESRAMNRRWCSMGDCGNRAKAKRHYQRSRGQSDSSSG</sequence>
<evidence type="ECO:0000313" key="3">
    <source>
        <dbReference type="Proteomes" id="UP000717752"/>
    </source>
</evidence>